<feature type="domain" description="DEAD-box RNA helicase Q" evidence="10">
    <location>
        <begin position="6"/>
        <end position="34"/>
    </location>
</feature>
<comment type="caution">
    <text evidence="11">The sequence shown here is derived from an EMBL/GenBank/DDBJ whole genome shotgun (WGS) entry which is preliminary data.</text>
</comment>
<gene>
    <name evidence="11" type="ORF">G01um101477_191</name>
</gene>
<dbReference type="PROSITE" id="PS51194">
    <property type="entry name" value="HELICASE_CTER"/>
    <property type="match status" value="1"/>
</dbReference>
<evidence type="ECO:0000256" key="3">
    <source>
        <dbReference type="ARBA" id="ARBA00022806"/>
    </source>
</evidence>
<dbReference type="PANTHER" id="PTHR47959">
    <property type="entry name" value="ATP-DEPENDENT RNA HELICASE RHLE-RELATED"/>
    <property type="match status" value="1"/>
</dbReference>
<dbReference type="InterPro" id="IPR027417">
    <property type="entry name" value="P-loop_NTPase"/>
</dbReference>
<dbReference type="InterPro" id="IPR014001">
    <property type="entry name" value="Helicase_ATP-bd"/>
</dbReference>
<feature type="domain" description="Helicase ATP-binding" evidence="8">
    <location>
        <begin position="37"/>
        <end position="207"/>
    </location>
</feature>
<dbReference type="Pfam" id="PF00270">
    <property type="entry name" value="DEAD"/>
    <property type="match status" value="1"/>
</dbReference>
<reference evidence="11 12" key="1">
    <citation type="submission" date="2017-07" db="EMBL/GenBank/DDBJ databases">
        <title>Mechanisms for carbon and nitrogen cycling indicate functional differentiation within the Candidate Phyla Radiation.</title>
        <authorList>
            <person name="Danczak R.E."/>
            <person name="Johnston M.D."/>
            <person name="Kenah C."/>
            <person name="Slattery M."/>
            <person name="Wrighton K.C."/>
            <person name="Wilkins M.J."/>
        </authorList>
    </citation>
    <scope>NUCLEOTIDE SEQUENCE [LARGE SCALE GENOMIC DNA]</scope>
    <source>
        <strain evidence="11">Gr01-1014_77</strain>
    </source>
</reference>
<keyword evidence="4 7" id="KW-0067">ATP-binding</keyword>
<dbReference type="PROSITE" id="PS51192">
    <property type="entry name" value="HELICASE_ATP_BIND_1"/>
    <property type="match status" value="1"/>
</dbReference>
<dbReference type="PANTHER" id="PTHR47959:SF13">
    <property type="entry name" value="ATP-DEPENDENT RNA HELICASE RHLE"/>
    <property type="match status" value="1"/>
</dbReference>
<evidence type="ECO:0000259" key="10">
    <source>
        <dbReference type="PROSITE" id="PS51195"/>
    </source>
</evidence>
<dbReference type="InterPro" id="IPR000629">
    <property type="entry name" value="RNA-helicase_DEAD-box_CS"/>
</dbReference>
<dbReference type="Gene3D" id="3.40.50.300">
    <property type="entry name" value="P-loop containing nucleotide triphosphate hydrolases"/>
    <property type="match status" value="2"/>
</dbReference>
<accession>A0A554JCU6</accession>
<evidence type="ECO:0000256" key="1">
    <source>
        <dbReference type="ARBA" id="ARBA00022741"/>
    </source>
</evidence>
<feature type="domain" description="Helicase C-terminal" evidence="9">
    <location>
        <begin position="218"/>
        <end position="302"/>
    </location>
</feature>
<feature type="non-terminal residue" evidence="11">
    <location>
        <position position="302"/>
    </location>
</feature>
<dbReference type="PROSITE" id="PS51195">
    <property type="entry name" value="Q_MOTIF"/>
    <property type="match status" value="1"/>
</dbReference>
<evidence type="ECO:0000259" key="9">
    <source>
        <dbReference type="PROSITE" id="PS51194"/>
    </source>
</evidence>
<name>A0A554JCU6_9BACT</name>
<evidence type="ECO:0000256" key="5">
    <source>
        <dbReference type="ARBA" id="ARBA00038437"/>
    </source>
</evidence>
<dbReference type="EMBL" id="VMFF01000012">
    <property type="protein sequence ID" value="TSC66196.1"/>
    <property type="molecule type" value="Genomic_DNA"/>
</dbReference>
<evidence type="ECO:0008006" key="13">
    <source>
        <dbReference type="Google" id="ProtNLM"/>
    </source>
</evidence>
<feature type="short sequence motif" description="Q motif" evidence="6">
    <location>
        <begin position="6"/>
        <end position="34"/>
    </location>
</feature>
<evidence type="ECO:0000313" key="11">
    <source>
        <dbReference type="EMBL" id="TSC66196.1"/>
    </source>
</evidence>
<proteinExistence type="inferred from homology"/>
<dbReference type="Proteomes" id="UP000319613">
    <property type="component" value="Unassembled WGS sequence"/>
</dbReference>
<evidence type="ECO:0000256" key="4">
    <source>
        <dbReference type="ARBA" id="ARBA00022840"/>
    </source>
</evidence>
<dbReference type="InterPro" id="IPR050079">
    <property type="entry name" value="DEAD_box_RNA_helicase"/>
</dbReference>
<sequence length="302" mass="33132">MQQPVFGFSNLGIAPKLMEILAKNKFETPTPIQKQSIPPAIEGKDLMGIAQTGTGKTLAFGIPMIQRLAQSGGKSKGLVILPTRELALQVNETLKKIGSSLGLKTAILIGGESPVKQIKMLHTNPHIIIGTPGRLNDLLETRRLDLSKADILVLDEADRMLDMGFIPQIKKVLSHLPKKRQTMLFSATMPEAIVNIANSYMMMPLRVEVAPAGTSVQAISQELFFVDKQDKLRLLASILDQYKGSILVFSRTKHGAKKITKIVRDLGHTATEIHSNRSLSQRLAALDGFKIGRFRVLIATDI</sequence>
<organism evidence="11 12">
    <name type="scientific">Candidatus Doudnabacteria bacterium Gr01-1014_77</name>
    <dbReference type="NCBI Taxonomy" id="2017133"/>
    <lineage>
        <taxon>Bacteria</taxon>
        <taxon>Candidatus Doudnaibacteriota</taxon>
    </lineage>
</organism>
<dbReference type="InterPro" id="IPR044742">
    <property type="entry name" value="DEAD/DEAH_RhlB"/>
</dbReference>
<keyword evidence="2 7" id="KW-0378">Hydrolase</keyword>
<dbReference type="SMART" id="SM00487">
    <property type="entry name" value="DEXDc"/>
    <property type="match status" value="1"/>
</dbReference>
<evidence type="ECO:0000259" key="8">
    <source>
        <dbReference type="PROSITE" id="PS51192"/>
    </source>
</evidence>
<evidence type="ECO:0000313" key="12">
    <source>
        <dbReference type="Proteomes" id="UP000319613"/>
    </source>
</evidence>
<dbReference type="InterPro" id="IPR001650">
    <property type="entry name" value="Helicase_C-like"/>
</dbReference>
<dbReference type="Pfam" id="PF00271">
    <property type="entry name" value="Helicase_C"/>
    <property type="match status" value="1"/>
</dbReference>
<evidence type="ECO:0000256" key="2">
    <source>
        <dbReference type="ARBA" id="ARBA00022801"/>
    </source>
</evidence>
<dbReference type="GO" id="GO:0003676">
    <property type="term" value="F:nucleic acid binding"/>
    <property type="evidence" value="ECO:0007669"/>
    <property type="project" value="InterPro"/>
</dbReference>
<evidence type="ECO:0000256" key="7">
    <source>
        <dbReference type="RuleBase" id="RU000492"/>
    </source>
</evidence>
<dbReference type="AlphaFoldDB" id="A0A554JCU6"/>
<evidence type="ECO:0000256" key="6">
    <source>
        <dbReference type="PROSITE-ProRule" id="PRU00552"/>
    </source>
</evidence>
<dbReference type="CDD" id="cd00268">
    <property type="entry name" value="DEADc"/>
    <property type="match status" value="1"/>
</dbReference>
<keyword evidence="3 7" id="KW-0347">Helicase</keyword>
<dbReference type="InterPro" id="IPR014014">
    <property type="entry name" value="RNA_helicase_DEAD_Q_motif"/>
</dbReference>
<dbReference type="InterPro" id="IPR011545">
    <property type="entry name" value="DEAD/DEAH_box_helicase_dom"/>
</dbReference>
<protein>
    <recommendedName>
        <fullName evidence="13">ATP-dependent RNA helicase RhlE</fullName>
    </recommendedName>
</protein>
<comment type="similarity">
    <text evidence="5 7">Belongs to the DEAD box helicase family.</text>
</comment>
<dbReference type="GO" id="GO:0005829">
    <property type="term" value="C:cytosol"/>
    <property type="evidence" value="ECO:0007669"/>
    <property type="project" value="TreeGrafter"/>
</dbReference>
<keyword evidence="1 7" id="KW-0547">Nucleotide-binding</keyword>
<dbReference type="SUPFAM" id="SSF52540">
    <property type="entry name" value="P-loop containing nucleoside triphosphate hydrolases"/>
    <property type="match status" value="2"/>
</dbReference>
<dbReference type="GO" id="GO:0016787">
    <property type="term" value="F:hydrolase activity"/>
    <property type="evidence" value="ECO:0007669"/>
    <property type="project" value="UniProtKB-KW"/>
</dbReference>
<dbReference type="GO" id="GO:0003724">
    <property type="term" value="F:RNA helicase activity"/>
    <property type="evidence" value="ECO:0007669"/>
    <property type="project" value="InterPro"/>
</dbReference>
<dbReference type="PROSITE" id="PS00039">
    <property type="entry name" value="DEAD_ATP_HELICASE"/>
    <property type="match status" value="1"/>
</dbReference>
<dbReference type="GO" id="GO:0005524">
    <property type="term" value="F:ATP binding"/>
    <property type="evidence" value="ECO:0007669"/>
    <property type="project" value="UniProtKB-KW"/>
</dbReference>